<dbReference type="InterPro" id="IPR050437">
    <property type="entry name" value="Ribos_protein_bS1-like"/>
</dbReference>
<feature type="domain" description="S1 motif" evidence="2">
    <location>
        <begin position="323"/>
        <end position="397"/>
    </location>
</feature>
<dbReference type="SMART" id="SM00316">
    <property type="entry name" value="S1"/>
    <property type="match status" value="3"/>
</dbReference>
<feature type="region of interest" description="Disordered" evidence="1">
    <location>
        <begin position="101"/>
        <end position="120"/>
    </location>
</feature>
<dbReference type="PANTHER" id="PTHR10724">
    <property type="entry name" value="30S RIBOSOMAL PROTEIN S1"/>
    <property type="match status" value="1"/>
</dbReference>
<organism evidence="3 4">
    <name type="scientific">Prorocentrum cordatum</name>
    <dbReference type="NCBI Taxonomy" id="2364126"/>
    <lineage>
        <taxon>Eukaryota</taxon>
        <taxon>Sar</taxon>
        <taxon>Alveolata</taxon>
        <taxon>Dinophyceae</taxon>
        <taxon>Prorocentrales</taxon>
        <taxon>Prorocentraceae</taxon>
        <taxon>Prorocentrum</taxon>
    </lineage>
</organism>
<sequence>MIFYKDYKVGDDCKAISPEDERWYPGVVAEVLAEDKFRVKWDDPDGGPETADLHWESMKRQRVKRDYKEGDEVLAKFPEDGMMYEAVVLKGNDDGTFQVKWDDPDGGPEDSPVSPKDMKIPPIPFDKLEVGQKYTGTVRSVRDFGAFVDIGAESDGLLHISSISTDRIDDIYSELEEDQQVEVWISGLRDDGKFGVTMIEGRRGGGGGGGGRILTDASLFEDKIDEWFDGEVVNIAPFGAFVAVTLDSGEQGQGLVHVSQIADSFVENINDFVEVGKQVRVKLVRADTETNKLSFTMKDGAGGSPREEREPVDLTPFEGMDPSTWITGTVAKCASFGAFVDVKAPDSDATASGLVHITQIKDGFVESVEDELEVGQEVQVRVISVDSGMGKMSLSMKPEDAE</sequence>
<reference evidence="3" key="1">
    <citation type="submission" date="2023-10" db="EMBL/GenBank/DDBJ databases">
        <authorList>
            <person name="Chen Y."/>
            <person name="Shah S."/>
            <person name="Dougan E. K."/>
            <person name="Thang M."/>
            <person name="Chan C."/>
        </authorList>
    </citation>
    <scope>NUCLEOTIDE SEQUENCE [LARGE SCALE GENOMIC DNA]</scope>
</reference>
<feature type="region of interest" description="Disordered" evidence="1">
    <location>
        <begin position="295"/>
        <end position="319"/>
    </location>
</feature>
<dbReference type="InterPro" id="IPR003029">
    <property type="entry name" value="S1_domain"/>
</dbReference>
<comment type="caution">
    <text evidence="3">The sequence shown here is derived from an EMBL/GenBank/DDBJ whole genome shotgun (WGS) entry which is preliminary data.</text>
</comment>
<dbReference type="InterPro" id="IPR002999">
    <property type="entry name" value="Tudor"/>
</dbReference>
<dbReference type="Pfam" id="PF07039">
    <property type="entry name" value="SGF29_Tudor"/>
    <property type="match status" value="1"/>
</dbReference>
<dbReference type="SMART" id="SM00333">
    <property type="entry name" value="TUDOR"/>
    <property type="match status" value="2"/>
</dbReference>
<proteinExistence type="predicted"/>
<dbReference type="SUPFAM" id="SSF63748">
    <property type="entry name" value="Tudor/PWWP/MBT"/>
    <property type="match status" value="2"/>
</dbReference>
<dbReference type="Proteomes" id="UP001189429">
    <property type="component" value="Unassembled WGS sequence"/>
</dbReference>
<dbReference type="EMBL" id="CAUYUJ010015955">
    <property type="protein sequence ID" value="CAK0860192.1"/>
    <property type="molecule type" value="Genomic_DNA"/>
</dbReference>
<evidence type="ECO:0000259" key="2">
    <source>
        <dbReference type="PROSITE" id="PS50126"/>
    </source>
</evidence>
<evidence type="ECO:0000313" key="3">
    <source>
        <dbReference type="EMBL" id="CAK0860192.1"/>
    </source>
</evidence>
<dbReference type="Gene3D" id="2.40.50.140">
    <property type="entry name" value="Nucleic acid-binding proteins"/>
    <property type="match status" value="3"/>
</dbReference>
<feature type="domain" description="S1 motif" evidence="2">
    <location>
        <begin position="131"/>
        <end position="199"/>
    </location>
</feature>
<dbReference type="PROSITE" id="PS50126">
    <property type="entry name" value="S1"/>
    <property type="match status" value="3"/>
</dbReference>
<protein>
    <recommendedName>
        <fullName evidence="2">S1 motif domain-containing protein</fullName>
    </recommendedName>
</protein>
<dbReference type="SMART" id="SM00743">
    <property type="entry name" value="Agenet"/>
    <property type="match status" value="2"/>
</dbReference>
<dbReference type="SUPFAM" id="SSF50249">
    <property type="entry name" value="Nucleic acid-binding proteins"/>
    <property type="match status" value="3"/>
</dbReference>
<evidence type="ECO:0000313" key="4">
    <source>
        <dbReference type="Proteomes" id="UP001189429"/>
    </source>
</evidence>
<dbReference type="CDD" id="cd04508">
    <property type="entry name" value="Tudor_SF"/>
    <property type="match status" value="2"/>
</dbReference>
<keyword evidence="4" id="KW-1185">Reference proteome</keyword>
<evidence type="ECO:0000256" key="1">
    <source>
        <dbReference type="SAM" id="MobiDB-lite"/>
    </source>
</evidence>
<feature type="domain" description="S1 motif" evidence="2">
    <location>
        <begin position="225"/>
        <end position="298"/>
    </location>
</feature>
<name>A0ABN9UK49_9DINO</name>
<dbReference type="InterPro" id="IPR010750">
    <property type="entry name" value="SGF29_tudor-like_dom"/>
</dbReference>
<dbReference type="Pfam" id="PF00575">
    <property type="entry name" value="S1"/>
    <property type="match status" value="3"/>
</dbReference>
<accession>A0ABN9UK49</accession>
<dbReference type="InterPro" id="IPR012340">
    <property type="entry name" value="NA-bd_OB-fold"/>
</dbReference>
<gene>
    <name evidence="3" type="ORF">PCOR1329_LOCUS49238</name>
</gene>
<dbReference type="InterPro" id="IPR014002">
    <property type="entry name" value="Agenet_dom_plant"/>
</dbReference>
<dbReference type="Gene3D" id="2.30.30.140">
    <property type="match status" value="2"/>
</dbReference>